<name>A0A916ECY2_9GLOM</name>
<sequence length="74" mass="8419">MQRKWAKKVPTEPLTKPASVHNCSRTCGFTNGSFLTVTNSSFSLSSRSSHIVTIRMNSKGHILRTYCIYWKKVI</sequence>
<evidence type="ECO:0000313" key="2">
    <source>
        <dbReference type="Proteomes" id="UP000684084"/>
    </source>
</evidence>
<proteinExistence type="predicted"/>
<dbReference type="AlphaFoldDB" id="A0A916ECY2"/>
<gene>
    <name evidence="1" type="ORF">CHRIB12_LOCUS15965</name>
</gene>
<dbReference type="EMBL" id="CAGKOT010000038">
    <property type="protein sequence ID" value="CAB5377924.1"/>
    <property type="molecule type" value="Genomic_DNA"/>
</dbReference>
<comment type="caution">
    <text evidence="1">The sequence shown here is derived from an EMBL/GenBank/DDBJ whole genome shotgun (WGS) entry which is preliminary data.</text>
</comment>
<protein>
    <submittedName>
        <fullName evidence="1">Uncharacterized protein</fullName>
    </submittedName>
</protein>
<organism evidence="1 2">
    <name type="scientific">Rhizophagus irregularis</name>
    <dbReference type="NCBI Taxonomy" id="588596"/>
    <lineage>
        <taxon>Eukaryota</taxon>
        <taxon>Fungi</taxon>
        <taxon>Fungi incertae sedis</taxon>
        <taxon>Mucoromycota</taxon>
        <taxon>Glomeromycotina</taxon>
        <taxon>Glomeromycetes</taxon>
        <taxon>Glomerales</taxon>
        <taxon>Glomeraceae</taxon>
        <taxon>Rhizophagus</taxon>
    </lineage>
</organism>
<reference evidence="1" key="1">
    <citation type="submission" date="2020-05" db="EMBL/GenBank/DDBJ databases">
        <authorList>
            <person name="Rincon C."/>
            <person name="Sanders R I."/>
            <person name="Robbins C."/>
            <person name="Chaturvedi A."/>
        </authorList>
    </citation>
    <scope>NUCLEOTIDE SEQUENCE</scope>
    <source>
        <strain evidence="1">CHB12</strain>
    </source>
</reference>
<evidence type="ECO:0000313" key="1">
    <source>
        <dbReference type="EMBL" id="CAB5377924.1"/>
    </source>
</evidence>
<dbReference type="Proteomes" id="UP000684084">
    <property type="component" value="Unassembled WGS sequence"/>
</dbReference>
<accession>A0A916ECY2</accession>
<dbReference type="OrthoDB" id="2467357at2759"/>